<dbReference type="Gramene" id="BGIOSGA030730-TA">
    <property type="protein sequence ID" value="BGIOSGA030730-PA"/>
    <property type="gene ID" value="BGIOSGA030730"/>
</dbReference>
<dbReference type="AlphaFoldDB" id="B8BF62"/>
<evidence type="ECO:0000313" key="1">
    <source>
        <dbReference type="EMBL" id="EEC84554.1"/>
    </source>
</evidence>
<sequence>MIDVIIPAPRCGRFRRGVSCKLQVQTCSFSGGWAGVRGEHRHISTFFLVSDYAVNNDIAVRYDIEAPQTSRCELQLQRHACIPLLLHHLPSQLTILHGVLIHLLHAIDRVRFLLFAFLSRALASALLSRFPFTSSSNDKRLRPLANNLERRGLGGDDELLVAQQQQHKAVAALAAPNVVAAAKDHRWPLHERACSLVVTVT</sequence>
<accession>B8BF62</accession>
<protein>
    <submittedName>
        <fullName evidence="1">Uncharacterized protein</fullName>
    </submittedName>
</protein>
<name>B8BF62_ORYSI</name>
<dbReference type="Proteomes" id="UP000007015">
    <property type="component" value="Chromosome 9"/>
</dbReference>
<dbReference type="EMBL" id="CM000134">
    <property type="protein sequence ID" value="EEC84554.1"/>
    <property type="molecule type" value="Genomic_DNA"/>
</dbReference>
<reference evidence="1 2" key="1">
    <citation type="journal article" date="2005" name="PLoS Biol.">
        <title>The genomes of Oryza sativa: a history of duplications.</title>
        <authorList>
            <person name="Yu J."/>
            <person name="Wang J."/>
            <person name="Lin W."/>
            <person name="Li S."/>
            <person name="Li H."/>
            <person name="Zhou J."/>
            <person name="Ni P."/>
            <person name="Dong W."/>
            <person name="Hu S."/>
            <person name="Zeng C."/>
            <person name="Zhang J."/>
            <person name="Zhang Y."/>
            <person name="Li R."/>
            <person name="Xu Z."/>
            <person name="Li S."/>
            <person name="Li X."/>
            <person name="Zheng H."/>
            <person name="Cong L."/>
            <person name="Lin L."/>
            <person name="Yin J."/>
            <person name="Geng J."/>
            <person name="Li G."/>
            <person name="Shi J."/>
            <person name="Liu J."/>
            <person name="Lv H."/>
            <person name="Li J."/>
            <person name="Wang J."/>
            <person name="Deng Y."/>
            <person name="Ran L."/>
            <person name="Shi X."/>
            <person name="Wang X."/>
            <person name="Wu Q."/>
            <person name="Li C."/>
            <person name="Ren X."/>
            <person name="Wang J."/>
            <person name="Wang X."/>
            <person name="Li D."/>
            <person name="Liu D."/>
            <person name="Zhang X."/>
            <person name="Ji Z."/>
            <person name="Zhao W."/>
            <person name="Sun Y."/>
            <person name="Zhang Z."/>
            <person name="Bao J."/>
            <person name="Han Y."/>
            <person name="Dong L."/>
            <person name="Ji J."/>
            <person name="Chen P."/>
            <person name="Wu S."/>
            <person name="Liu J."/>
            <person name="Xiao Y."/>
            <person name="Bu D."/>
            <person name="Tan J."/>
            <person name="Yang L."/>
            <person name="Ye C."/>
            <person name="Zhang J."/>
            <person name="Xu J."/>
            <person name="Zhou Y."/>
            <person name="Yu Y."/>
            <person name="Zhang B."/>
            <person name="Zhuang S."/>
            <person name="Wei H."/>
            <person name="Liu B."/>
            <person name="Lei M."/>
            <person name="Yu H."/>
            <person name="Li Y."/>
            <person name="Xu H."/>
            <person name="Wei S."/>
            <person name="He X."/>
            <person name="Fang L."/>
            <person name="Zhang Z."/>
            <person name="Zhang Y."/>
            <person name="Huang X."/>
            <person name="Su Z."/>
            <person name="Tong W."/>
            <person name="Li J."/>
            <person name="Tong Z."/>
            <person name="Li S."/>
            <person name="Ye J."/>
            <person name="Wang L."/>
            <person name="Fang L."/>
            <person name="Lei T."/>
            <person name="Chen C."/>
            <person name="Chen H."/>
            <person name="Xu Z."/>
            <person name="Li H."/>
            <person name="Huang H."/>
            <person name="Zhang F."/>
            <person name="Xu H."/>
            <person name="Li N."/>
            <person name="Zhao C."/>
            <person name="Li S."/>
            <person name="Dong L."/>
            <person name="Huang Y."/>
            <person name="Li L."/>
            <person name="Xi Y."/>
            <person name="Qi Q."/>
            <person name="Li W."/>
            <person name="Zhang B."/>
            <person name="Hu W."/>
            <person name="Zhang Y."/>
            <person name="Tian X."/>
            <person name="Jiao Y."/>
            <person name="Liang X."/>
            <person name="Jin J."/>
            <person name="Gao L."/>
            <person name="Zheng W."/>
            <person name="Hao B."/>
            <person name="Liu S."/>
            <person name="Wang W."/>
            <person name="Yuan L."/>
            <person name="Cao M."/>
            <person name="McDermott J."/>
            <person name="Samudrala R."/>
            <person name="Wang J."/>
            <person name="Wong G.K."/>
            <person name="Yang H."/>
        </authorList>
    </citation>
    <scope>NUCLEOTIDE SEQUENCE [LARGE SCALE GENOMIC DNA]</scope>
    <source>
        <strain evidence="2">cv. 93-11</strain>
    </source>
</reference>
<organism evidence="1 2">
    <name type="scientific">Oryza sativa subsp. indica</name>
    <name type="common">Rice</name>
    <dbReference type="NCBI Taxonomy" id="39946"/>
    <lineage>
        <taxon>Eukaryota</taxon>
        <taxon>Viridiplantae</taxon>
        <taxon>Streptophyta</taxon>
        <taxon>Embryophyta</taxon>
        <taxon>Tracheophyta</taxon>
        <taxon>Spermatophyta</taxon>
        <taxon>Magnoliopsida</taxon>
        <taxon>Liliopsida</taxon>
        <taxon>Poales</taxon>
        <taxon>Poaceae</taxon>
        <taxon>BOP clade</taxon>
        <taxon>Oryzoideae</taxon>
        <taxon>Oryzeae</taxon>
        <taxon>Oryzinae</taxon>
        <taxon>Oryza</taxon>
        <taxon>Oryza sativa</taxon>
    </lineage>
</organism>
<gene>
    <name evidence="1" type="ORF">OsI_31306</name>
</gene>
<proteinExistence type="predicted"/>
<dbReference type="OMA" id="RWPLHER"/>
<evidence type="ECO:0000313" key="2">
    <source>
        <dbReference type="Proteomes" id="UP000007015"/>
    </source>
</evidence>
<dbReference type="HOGENOM" id="CLU_1430145_0_0_1"/>
<keyword evidence="2" id="KW-1185">Reference proteome</keyword>